<evidence type="ECO:0000256" key="6">
    <source>
        <dbReference type="SAM" id="Phobius"/>
    </source>
</evidence>
<comment type="subcellular location">
    <subcellularLocation>
        <location evidence="1">Cell membrane</location>
        <topology evidence="1">Multi-pass membrane protein</topology>
    </subcellularLocation>
</comment>
<feature type="transmembrane region" description="Helical" evidence="6">
    <location>
        <begin position="251"/>
        <end position="271"/>
    </location>
</feature>
<keyword evidence="2" id="KW-1003">Cell membrane</keyword>
<gene>
    <name evidence="7" type="ORF">GK108_22025</name>
</gene>
<evidence type="ECO:0000256" key="2">
    <source>
        <dbReference type="ARBA" id="ARBA00022475"/>
    </source>
</evidence>
<feature type="transmembrane region" description="Helical" evidence="6">
    <location>
        <begin position="398"/>
        <end position="417"/>
    </location>
</feature>
<proteinExistence type="predicted"/>
<feature type="transmembrane region" description="Helical" evidence="6">
    <location>
        <begin position="335"/>
        <end position="355"/>
    </location>
</feature>
<dbReference type="RefSeq" id="WP_163953173.1">
    <property type="nucleotide sequence ID" value="NZ_JAAFZH010000012.1"/>
</dbReference>
<feature type="transmembrane region" description="Helical" evidence="6">
    <location>
        <begin position="210"/>
        <end position="230"/>
    </location>
</feature>
<dbReference type="Pfam" id="PF01943">
    <property type="entry name" value="Polysacc_synt"/>
    <property type="match status" value="1"/>
</dbReference>
<reference evidence="7 8" key="1">
    <citation type="submission" date="2020-02" db="EMBL/GenBank/DDBJ databases">
        <title>Draft genome sequence of two Spirosoma agri KCTC 52727 and Spirosoma terrae KCTC 52035.</title>
        <authorList>
            <person name="Rojas J."/>
            <person name="Ambika Manirajan B."/>
            <person name="Suarez C."/>
            <person name="Ratering S."/>
            <person name="Schnell S."/>
        </authorList>
    </citation>
    <scope>NUCLEOTIDE SEQUENCE [LARGE SCALE GENOMIC DNA]</scope>
    <source>
        <strain evidence="7 8">KCTC 52035</strain>
    </source>
</reference>
<keyword evidence="4 6" id="KW-1133">Transmembrane helix</keyword>
<dbReference type="EMBL" id="JAAFZH010000012">
    <property type="protein sequence ID" value="NDU97578.1"/>
    <property type="molecule type" value="Genomic_DNA"/>
</dbReference>
<dbReference type="InterPro" id="IPR002797">
    <property type="entry name" value="Polysacc_synth"/>
</dbReference>
<evidence type="ECO:0000256" key="3">
    <source>
        <dbReference type="ARBA" id="ARBA00022692"/>
    </source>
</evidence>
<dbReference type="Proteomes" id="UP000474175">
    <property type="component" value="Unassembled WGS sequence"/>
</dbReference>
<dbReference type="PANTHER" id="PTHR30250">
    <property type="entry name" value="PST FAMILY PREDICTED COLANIC ACID TRANSPORTER"/>
    <property type="match status" value="1"/>
</dbReference>
<keyword evidence="5 6" id="KW-0472">Membrane</keyword>
<organism evidence="7 8">
    <name type="scientific">Spirosoma terrae</name>
    <dbReference type="NCBI Taxonomy" id="1968276"/>
    <lineage>
        <taxon>Bacteria</taxon>
        <taxon>Pseudomonadati</taxon>
        <taxon>Bacteroidota</taxon>
        <taxon>Cytophagia</taxon>
        <taxon>Cytophagales</taxon>
        <taxon>Cytophagaceae</taxon>
        <taxon>Spirosoma</taxon>
    </lineage>
</organism>
<dbReference type="GO" id="GO:0005886">
    <property type="term" value="C:plasma membrane"/>
    <property type="evidence" value="ECO:0007669"/>
    <property type="project" value="UniProtKB-SubCell"/>
</dbReference>
<evidence type="ECO:0000256" key="5">
    <source>
        <dbReference type="ARBA" id="ARBA00023136"/>
    </source>
</evidence>
<feature type="transmembrane region" description="Helical" evidence="6">
    <location>
        <begin position="105"/>
        <end position="128"/>
    </location>
</feature>
<sequence length="452" mass="51381">MEILKVDSSLVQNFRKIVVNKLDTRSKKVIENIGLSFFVKIMSLGINLVLVPMTINYINPVQYGIWLTISSVVSWMNFFDIGLGNGLRNKLTEAIALNDIEKAKIYLSTTYAVLLIISIVIFITFFSLNRFINWGGLFDSNVAMNIDINNILLLIVTSFCFQFVLQTINTVLLATHKAFMSSVIMLIGQSVTVCLLYLAKKRYVGSLELLVIVLTIPQSITLLLGSIYLFKNKMRYIAPNFKSIKFMYSKEIINLGGIFFVIQIGSIVLFQTNNVIIGKILGPSYVTNFNVTYKLFSVFSIILSIIITPYWSAFTDAYVKKDYAWMRKNVKIMRLVWLFLSFGVIITYFISDYIFKVWIGRELEIEGGIALAMSIYTIMYMWQTLHTYILNGIGNLKIQLIVISISSFISIPLAIMLGQIWGLLGIIISSSLIVFFISIILSVQVRKIMKSF</sequence>
<evidence type="ECO:0000313" key="7">
    <source>
        <dbReference type="EMBL" id="NDU97578.1"/>
    </source>
</evidence>
<keyword evidence="8" id="KW-1185">Reference proteome</keyword>
<keyword evidence="3 6" id="KW-0812">Transmembrane</keyword>
<feature type="transmembrane region" description="Helical" evidence="6">
    <location>
        <begin position="178"/>
        <end position="198"/>
    </location>
</feature>
<feature type="transmembrane region" description="Helical" evidence="6">
    <location>
        <begin position="64"/>
        <end position="84"/>
    </location>
</feature>
<comment type="caution">
    <text evidence="7">The sequence shown here is derived from an EMBL/GenBank/DDBJ whole genome shotgun (WGS) entry which is preliminary data.</text>
</comment>
<evidence type="ECO:0000256" key="4">
    <source>
        <dbReference type="ARBA" id="ARBA00022989"/>
    </source>
</evidence>
<feature type="transmembrane region" description="Helical" evidence="6">
    <location>
        <begin position="148"/>
        <end position="166"/>
    </location>
</feature>
<feature type="transmembrane region" description="Helical" evidence="6">
    <location>
        <begin position="423"/>
        <end position="443"/>
    </location>
</feature>
<feature type="transmembrane region" description="Helical" evidence="6">
    <location>
        <begin position="37"/>
        <end position="58"/>
    </location>
</feature>
<evidence type="ECO:0000256" key="1">
    <source>
        <dbReference type="ARBA" id="ARBA00004651"/>
    </source>
</evidence>
<feature type="transmembrane region" description="Helical" evidence="6">
    <location>
        <begin position="291"/>
        <end position="314"/>
    </location>
</feature>
<dbReference type="AlphaFoldDB" id="A0A6L9LGA4"/>
<evidence type="ECO:0000313" key="8">
    <source>
        <dbReference type="Proteomes" id="UP000474175"/>
    </source>
</evidence>
<protein>
    <submittedName>
        <fullName evidence="7">Oligosaccharide flippase family protein</fullName>
    </submittedName>
</protein>
<dbReference type="InterPro" id="IPR050833">
    <property type="entry name" value="Poly_Biosynth_Transport"/>
</dbReference>
<dbReference type="PANTHER" id="PTHR30250:SF11">
    <property type="entry name" value="O-ANTIGEN TRANSPORTER-RELATED"/>
    <property type="match status" value="1"/>
</dbReference>
<feature type="transmembrane region" description="Helical" evidence="6">
    <location>
        <begin position="367"/>
        <end position="386"/>
    </location>
</feature>
<name>A0A6L9LGA4_9BACT</name>
<accession>A0A6L9LGA4</accession>